<dbReference type="Proteomes" id="UP000503540">
    <property type="component" value="Chromosome"/>
</dbReference>
<sequence>MIAARILVGLLLLGSVADRFGLLGGPGSSGVSWGEYSAFTDYTRKLLPLRLAPLAPTAAATATAAEFTLGLALLIGYAIRYAAAAAAALLTTFGLAMATSVGISDMLSYAVPVLAAGAALIATTATAPARRRSTLQPS</sequence>
<dbReference type="KEGG" id="nah:F5544_44290"/>
<evidence type="ECO:0000256" key="1">
    <source>
        <dbReference type="SAM" id="Phobius"/>
    </source>
</evidence>
<reference evidence="2 3" key="1">
    <citation type="journal article" date="2019" name="ACS Chem. Biol.">
        <title>Identification and Mobilization of a Cryptic Antibiotic Biosynthesis Gene Locus from a Human-Pathogenic Nocardia Isolate.</title>
        <authorList>
            <person name="Herisse M."/>
            <person name="Ishida K."/>
            <person name="Porter J.L."/>
            <person name="Howden B."/>
            <person name="Hertweck C."/>
            <person name="Stinear T.P."/>
            <person name="Pidot S.J."/>
        </authorList>
    </citation>
    <scope>NUCLEOTIDE SEQUENCE [LARGE SCALE GENOMIC DNA]</scope>
    <source>
        <strain evidence="2 3">AUSMDU00012717</strain>
    </source>
</reference>
<evidence type="ECO:0000313" key="3">
    <source>
        <dbReference type="Proteomes" id="UP000503540"/>
    </source>
</evidence>
<evidence type="ECO:0000313" key="2">
    <source>
        <dbReference type="EMBL" id="QIS16661.1"/>
    </source>
</evidence>
<gene>
    <name evidence="2" type="ORF">F5544_44290</name>
</gene>
<dbReference type="EMBL" id="CP046172">
    <property type="protein sequence ID" value="QIS16661.1"/>
    <property type="molecule type" value="Genomic_DNA"/>
</dbReference>
<feature type="transmembrane region" description="Helical" evidence="1">
    <location>
        <begin position="109"/>
        <end position="129"/>
    </location>
</feature>
<keyword evidence="1" id="KW-0812">Transmembrane</keyword>
<proteinExistence type="predicted"/>
<keyword evidence="1" id="KW-1133">Transmembrane helix</keyword>
<keyword evidence="1" id="KW-0472">Membrane</keyword>
<keyword evidence="3" id="KW-1185">Reference proteome</keyword>
<protein>
    <submittedName>
        <fullName evidence="2">DoxX family protein</fullName>
    </submittedName>
</protein>
<feature type="transmembrane region" description="Helical" evidence="1">
    <location>
        <begin position="58"/>
        <end position="77"/>
    </location>
</feature>
<feature type="transmembrane region" description="Helical" evidence="1">
    <location>
        <begin position="84"/>
        <end position="103"/>
    </location>
</feature>
<name>A0A6G9YU83_9NOCA</name>
<dbReference type="AlphaFoldDB" id="A0A6G9YU83"/>
<organism evidence="2 3">
    <name type="scientific">Nocardia arthritidis</name>
    <dbReference type="NCBI Taxonomy" id="228602"/>
    <lineage>
        <taxon>Bacteria</taxon>
        <taxon>Bacillati</taxon>
        <taxon>Actinomycetota</taxon>
        <taxon>Actinomycetes</taxon>
        <taxon>Mycobacteriales</taxon>
        <taxon>Nocardiaceae</taxon>
        <taxon>Nocardia</taxon>
    </lineage>
</organism>
<accession>A0A6G9YU83</accession>